<dbReference type="STRING" id="335973.SAMN04488693_1303"/>
<dbReference type="Proteomes" id="UP000199258">
    <property type="component" value="Unassembled WGS sequence"/>
</dbReference>
<keyword evidence="1" id="KW-0812">Transmembrane</keyword>
<dbReference type="InterPro" id="IPR012340">
    <property type="entry name" value="NA-bd_OB-fold"/>
</dbReference>
<dbReference type="InterPro" id="IPR002059">
    <property type="entry name" value="CSP_DNA-bd"/>
</dbReference>
<dbReference type="Gene3D" id="2.40.50.140">
    <property type="entry name" value="Nucleic acid-binding proteins"/>
    <property type="match status" value="1"/>
</dbReference>
<reference evidence="3 4" key="1">
    <citation type="submission" date="2016-10" db="EMBL/GenBank/DDBJ databases">
        <authorList>
            <person name="de Groot N.N."/>
        </authorList>
    </citation>
    <scope>NUCLEOTIDE SEQUENCE [LARGE SCALE GENOMIC DNA]</scope>
    <source>
        <strain evidence="3 4">NP_1H</strain>
    </source>
</reference>
<evidence type="ECO:0000313" key="4">
    <source>
        <dbReference type="Proteomes" id="UP000199258"/>
    </source>
</evidence>
<feature type="transmembrane region" description="Helical" evidence="1">
    <location>
        <begin position="125"/>
        <end position="144"/>
    </location>
</feature>
<protein>
    <submittedName>
        <fullName evidence="3">Uncharacterized membrane protein YsdA, DUF1294 family</fullName>
    </submittedName>
</protein>
<dbReference type="RefSeq" id="WP_090588327.1">
    <property type="nucleotide sequence ID" value="NZ_FNDT01000030.1"/>
</dbReference>
<feature type="transmembrane region" description="Helical" evidence="1">
    <location>
        <begin position="156"/>
        <end position="176"/>
    </location>
</feature>
<dbReference type="EMBL" id="FNDT01000030">
    <property type="protein sequence ID" value="SDI88152.1"/>
    <property type="molecule type" value="Genomic_DNA"/>
</dbReference>
<feature type="transmembrane region" description="Helical" evidence="1">
    <location>
        <begin position="188"/>
        <end position="212"/>
    </location>
</feature>
<keyword evidence="1" id="KW-1133">Transmembrane helix</keyword>
<accession>A0A1G8P6T6</accession>
<gene>
    <name evidence="3" type="ORF">SAMN04488693_1303</name>
</gene>
<evidence type="ECO:0000256" key="1">
    <source>
        <dbReference type="SAM" id="Phobius"/>
    </source>
</evidence>
<evidence type="ECO:0000259" key="2">
    <source>
        <dbReference type="PROSITE" id="PS51857"/>
    </source>
</evidence>
<feature type="transmembrane region" description="Helical" evidence="1">
    <location>
        <begin position="100"/>
        <end position="119"/>
    </location>
</feature>
<dbReference type="SUPFAM" id="SSF50249">
    <property type="entry name" value="Nucleic acid-binding proteins"/>
    <property type="match status" value="1"/>
</dbReference>
<dbReference type="GO" id="GO:0003676">
    <property type="term" value="F:nucleic acid binding"/>
    <property type="evidence" value="ECO:0007669"/>
    <property type="project" value="InterPro"/>
</dbReference>
<organism evidence="3 4">
    <name type="scientific">Arthrobacter subterraneus</name>
    <dbReference type="NCBI Taxonomy" id="335973"/>
    <lineage>
        <taxon>Bacteria</taxon>
        <taxon>Bacillati</taxon>
        <taxon>Actinomycetota</taxon>
        <taxon>Actinomycetes</taxon>
        <taxon>Micrococcales</taxon>
        <taxon>Micrococcaceae</taxon>
        <taxon>Arthrobacter</taxon>
    </lineage>
</organism>
<dbReference type="Pfam" id="PF00313">
    <property type="entry name" value="CSD"/>
    <property type="match status" value="1"/>
</dbReference>
<keyword evidence="1" id="KW-0472">Membrane</keyword>
<dbReference type="PROSITE" id="PS51857">
    <property type="entry name" value="CSD_2"/>
    <property type="match status" value="1"/>
</dbReference>
<dbReference type="SMART" id="SM00357">
    <property type="entry name" value="CSP"/>
    <property type="match status" value="1"/>
</dbReference>
<proteinExistence type="predicted"/>
<dbReference type="CDD" id="cd04458">
    <property type="entry name" value="CSP_CDS"/>
    <property type="match status" value="1"/>
</dbReference>
<dbReference type="AlphaFoldDB" id="A0A1G8P6T6"/>
<feature type="domain" description="CSD" evidence="2">
    <location>
        <begin position="7"/>
        <end position="72"/>
    </location>
</feature>
<dbReference type="OrthoDB" id="72963at2"/>
<sequence>MGIGTERVSGTLTSWNDDRGFGFISRTGTSQKTFVHISGFPPRARRPQLGEAFTFEVELSRDGKQRATRVRPVVNAPAPTSPIRQTPEAGIRRRPGTLDYLAILGFIIAYLLVNAMWPIPLWVPALYLLASGFCFLLYAVDKAAAVSGGWRTSEGALLLVGAVGGWPGGIVAQQTLRHKTRKASFRSAFWNSVVVNLLAFALFTTPLFTVFARWSSAVLG</sequence>
<dbReference type="InterPro" id="IPR010718">
    <property type="entry name" value="DUF1294"/>
</dbReference>
<keyword evidence="4" id="KW-1185">Reference proteome</keyword>
<name>A0A1G8P6T6_9MICC</name>
<evidence type="ECO:0000313" key="3">
    <source>
        <dbReference type="EMBL" id="SDI88152.1"/>
    </source>
</evidence>
<dbReference type="Pfam" id="PF06961">
    <property type="entry name" value="DUF1294"/>
    <property type="match status" value="1"/>
</dbReference>
<dbReference type="InterPro" id="IPR011129">
    <property type="entry name" value="CSD"/>
</dbReference>